<dbReference type="Proteomes" id="UP000612362">
    <property type="component" value="Unassembled WGS sequence"/>
</dbReference>
<dbReference type="RefSeq" id="WP_220198403.1">
    <property type="nucleotide sequence ID" value="NZ_BNJF01000005.1"/>
</dbReference>
<evidence type="ECO:0000313" key="2">
    <source>
        <dbReference type="Proteomes" id="UP000612362"/>
    </source>
</evidence>
<organism evidence="1 2">
    <name type="scientific">Ktedonospora formicarum</name>
    <dbReference type="NCBI Taxonomy" id="2778364"/>
    <lineage>
        <taxon>Bacteria</taxon>
        <taxon>Bacillati</taxon>
        <taxon>Chloroflexota</taxon>
        <taxon>Ktedonobacteria</taxon>
        <taxon>Ktedonobacterales</taxon>
        <taxon>Ktedonobacteraceae</taxon>
        <taxon>Ktedonospora</taxon>
    </lineage>
</organism>
<name>A0A8J3MX16_9CHLR</name>
<reference evidence="1" key="1">
    <citation type="submission" date="2020-10" db="EMBL/GenBank/DDBJ databases">
        <title>Taxonomic study of unclassified bacteria belonging to the class Ktedonobacteria.</title>
        <authorList>
            <person name="Yabe S."/>
            <person name="Wang C.M."/>
            <person name="Zheng Y."/>
            <person name="Sakai Y."/>
            <person name="Cavaletti L."/>
            <person name="Monciardini P."/>
            <person name="Donadio S."/>
        </authorList>
    </citation>
    <scope>NUCLEOTIDE SEQUENCE</scope>
    <source>
        <strain evidence="1">SOSP1-1</strain>
    </source>
</reference>
<comment type="caution">
    <text evidence="1">The sequence shown here is derived from an EMBL/GenBank/DDBJ whole genome shotgun (WGS) entry which is preliminary data.</text>
</comment>
<gene>
    <name evidence="1" type="ORF">KSX_74210</name>
</gene>
<dbReference type="EMBL" id="BNJF01000005">
    <property type="protein sequence ID" value="GHO49258.1"/>
    <property type="molecule type" value="Genomic_DNA"/>
</dbReference>
<dbReference type="AlphaFoldDB" id="A0A8J3MX16"/>
<accession>A0A8J3MX16</accession>
<evidence type="ECO:0000313" key="1">
    <source>
        <dbReference type="EMBL" id="GHO49258.1"/>
    </source>
</evidence>
<proteinExistence type="predicted"/>
<protein>
    <submittedName>
        <fullName evidence="1">Uncharacterized protein</fullName>
    </submittedName>
</protein>
<sequence>MHLLDDLEHSPDEQAFLAALTDTTDPYTPERLQGLDAPLTALLESTEDAKRALLTLKRSYLNSMHT</sequence>
<keyword evidence="2" id="KW-1185">Reference proteome</keyword>